<dbReference type="GeneTree" id="ENSGT00940000156835"/>
<dbReference type="SMART" id="SM00252">
    <property type="entry name" value="SH2"/>
    <property type="match status" value="1"/>
</dbReference>
<dbReference type="Gene3D" id="1.10.150.50">
    <property type="entry name" value="Transcription Factor, Ets-1"/>
    <property type="match status" value="1"/>
</dbReference>
<feature type="compositionally biased region" description="Pro residues" evidence="11">
    <location>
        <begin position="385"/>
        <end position="396"/>
    </location>
</feature>
<dbReference type="FunFam" id="3.30.505.10:FF:000016">
    <property type="entry name" value="B-cell linker protein isoform 2"/>
    <property type="match status" value="1"/>
</dbReference>
<keyword evidence="2" id="KW-0963">Cytoplasm</keyword>
<dbReference type="Ensembl" id="ENSXETT00000119521">
    <property type="protein sequence ID" value="ENSXETP00000118915"/>
    <property type="gene ID" value="ENSXETG00000032552"/>
</dbReference>
<dbReference type="SUPFAM" id="SSF55550">
    <property type="entry name" value="SH2 domain"/>
    <property type="match status" value="1"/>
</dbReference>
<evidence type="ECO:0000256" key="4">
    <source>
        <dbReference type="ARBA" id="ARBA00022999"/>
    </source>
</evidence>
<feature type="domain" description="SH2" evidence="12">
    <location>
        <begin position="437"/>
        <end position="545"/>
    </location>
</feature>
<dbReference type="InterPro" id="IPR051751">
    <property type="entry name" value="Immunoreceptor_sig_adapters"/>
</dbReference>
<feature type="compositionally biased region" description="Acidic residues" evidence="11">
    <location>
        <begin position="106"/>
        <end position="141"/>
    </location>
</feature>
<sequence>MDFRSIPSCSEVSCWSPEALIEYFRAHNLRDCEKLVKKQGITGKRFLEMTENEIQKFPKVAVPMLIKIQQHMNKKDEKRGFFQKKTAIPRFPQETEFIPEDKEFSDSDSFEEDYESPNEFDDDDYERPASENEEDENENGDYEPPPPNIEDAHPPIFQLKPNVTNSPYADREFGNSTKNPPEPPKRPGNPGLPPNRGHTFPGYSPSSNQENRANTLGPSIDRTIKPSFEMTYPPNVGRGEFSQKFRKTIRQWRNAEIHCKSMPVLGKFKYKLQLKGWFTINLTFRKPPIPGKIQTGHAGISQQASEKLSNLIKPPVPIERNNQPFERRIPSPRPSLPMDKRFNPEEDAPKRQVPPPGGLGFSSNTFPPRPSAKNSFPGLPVTEGPSPPGPAPPPHKPGNMNRSFSEGTCNGRPPAPIPTSYNQTSATEKESLSQDQWYTGNISRSEAETALRSINQDGTFLVRNSSKSTASHPYVLMVLYRNKVYNIQIRQDQTNGLYMLGTGLRGQETFTSVEEIIDYFHKTPLLLIDGKDQSSRQHCMLTFAAGCCLT</sequence>
<evidence type="ECO:0000256" key="3">
    <source>
        <dbReference type="ARBA" id="ARBA00022553"/>
    </source>
</evidence>
<dbReference type="AlphaFoldDB" id="A0A803KET6"/>
<dbReference type="PRINTS" id="PR00401">
    <property type="entry name" value="SH2DOMAIN"/>
</dbReference>
<dbReference type="InterPro" id="IPR013761">
    <property type="entry name" value="SAM/pointed_sf"/>
</dbReference>
<evidence type="ECO:0000256" key="7">
    <source>
        <dbReference type="ARBA" id="ARBA00073181"/>
    </source>
</evidence>
<comment type="function">
    <text evidence="5">Adapter protein primarily involved in signaling pathways within T-cells, as well as other immune cells such as platelets, mast cells, and natural killer (NK) cells. Plays a crucial role for transducing signal from the T-cell receptor (TCR) after antigen recognition leading to T-cell activation. Mechanistically, once phosphorylated by the kinase ZAP70, mediates interactions with the guanine-nucleotide exchange factor VAV1, the adapter protein NCK and the kinase ITK. In turn, stimulates the activation of PKC-theta/PRKCQ and NF-kappa-B transcriptional activity in response to CD3 and CD28 costimulation. Also plays an essential role in AGER-induced signaling pathways including p38 MAPK and ERK1/2 activation leading to cytokine release and pro-inflammatory responses.</text>
</comment>
<dbReference type="GO" id="GO:0002376">
    <property type="term" value="P:immune system process"/>
    <property type="evidence" value="ECO:0007669"/>
    <property type="project" value="UniProtKB-ARBA"/>
</dbReference>
<evidence type="ECO:0000256" key="5">
    <source>
        <dbReference type="ARBA" id="ARBA00055328"/>
    </source>
</evidence>
<evidence type="ECO:0000256" key="8">
    <source>
        <dbReference type="ARBA" id="ARBA00076939"/>
    </source>
</evidence>
<comment type="subcellular location">
    <subcellularLocation>
        <location evidence="1">Cytoplasm</location>
    </subcellularLocation>
</comment>
<name>A0A803KET6_XENTR</name>
<dbReference type="CDD" id="cd09929">
    <property type="entry name" value="SH2_BLNK_SLP-76"/>
    <property type="match status" value="1"/>
</dbReference>
<dbReference type="InterPro" id="IPR036860">
    <property type="entry name" value="SH2_dom_sf"/>
</dbReference>
<dbReference type="PANTHER" id="PTHR14098">
    <property type="entry name" value="SH2 DOMAIN CONTAINING PROTEIN"/>
    <property type="match status" value="1"/>
</dbReference>
<gene>
    <name evidence="13" type="primary">lcp2</name>
</gene>
<feature type="compositionally biased region" description="Basic and acidic residues" evidence="11">
    <location>
        <begin position="338"/>
        <end position="350"/>
    </location>
</feature>
<dbReference type="InParanoid" id="A0A803KET6"/>
<evidence type="ECO:0000256" key="2">
    <source>
        <dbReference type="ARBA" id="ARBA00022490"/>
    </source>
</evidence>
<dbReference type="InterPro" id="IPR001660">
    <property type="entry name" value="SAM"/>
</dbReference>
<comment type="subunit">
    <text evidence="6">Interacts with SLA. Interacts with CBLB. Interacts with GRB2. Interacts with SHB. Interacts with PRAM1. Interacts (via SH2 domain) with CD6 (via tyrosine phosphorylated C-terminus). Interacts with FYB1 and the phosphorylated form of FYB2. Interacts with 14-3-3 adapter/YWHAZ; this phosphorylation leads to YWHAZ proteolytic degradation. Interacts with VAV1; this interaction plays a role in TCR-mediated cytokine production. Interacts with AGER; this interaction plays an important role in AGER-mediated pro-inflammatory responses and cytokine release.</text>
</comment>
<reference evidence="13" key="1">
    <citation type="journal article" date="2010" name="Science">
        <title>The genome of the Western clawed frog Xenopus tropicalis.</title>
        <authorList>
            <person name="Hellsten U."/>
            <person name="Harland R.M."/>
            <person name="Gilchrist M.J."/>
            <person name="Hendrix D."/>
            <person name="Jurka J."/>
            <person name="Kapitonov V."/>
            <person name="Ovcharenko I."/>
            <person name="Putnam N.H."/>
            <person name="Shu S."/>
            <person name="Taher L."/>
            <person name="Blitz I.L."/>
            <person name="Blumberg B."/>
            <person name="Dichmann D.S."/>
            <person name="Dubchak I."/>
            <person name="Amaya E."/>
            <person name="Detter J.C."/>
            <person name="Fletcher R."/>
            <person name="Gerhard D.S."/>
            <person name="Goodstein D."/>
            <person name="Graves T."/>
            <person name="Grigoriev I.V."/>
            <person name="Grimwood J."/>
            <person name="Kawashima T."/>
            <person name="Lindquist E."/>
            <person name="Lucas S.M."/>
            <person name="Mead P.E."/>
            <person name="Mitros T."/>
            <person name="Ogino H."/>
            <person name="Ohta Y."/>
            <person name="Poliakov A.V."/>
            <person name="Pollet N."/>
            <person name="Robert J."/>
            <person name="Salamov A."/>
            <person name="Sater A.K."/>
            <person name="Schmutz J."/>
            <person name="Terry A."/>
            <person name="Vize P.D."/>
            <person name="Warren W.C."/>
            <person name="Wells D."/>
            <person name="Wills A."/>
            <person name="Wilson R.K."/>
            <person name="Zimmerman L.B."/>
            <person name="Zorn A.M."/>
            <person name="Grainger R."/>
            <person name="Grammer T."/>
            <person name="Khokha M.K."/>
            <person name="Richardson P.M."/>
            <person name="Rokhsar D.S."/>
        </authorList>
    </citation>
    <scope>NUCLEOTIDE SEQUENCE [LARGE SCALE GENOMIC DNA]</scope>
    <source>
        <strain evidence="13">Nigerian</strain>
    </source>
</reference>
<accession>A0A803KET6</accession>
<dbReference type="PROSITE" id="PS50001">
    <property type="entry name" value="SH2"/>
    <property type="match status" value="1"/>
</dbReference>
<dbReference type="PANTHER" id="PTHR14098:SF1">
    <property type="entry name" value="LYMPHOCYTE CYTOSOLIC PROTEIN 2"/>
    <property type="match status" value="1"/>
</dbReference>
<dbReference type="InterPro" id="IPR000980">
    <property type="entry name" value="SH2"/>
</dbReference>
<evidence type="ECO:0000256" key="1">
    <source>
        <dbReference type="ARBA" id="ARBA00004496"/>
    </source>
</evidence>
<reference evidence="13" key="2">
    <citation type="submission" date="2021-03" db="UniProtKB">
        <authorList>
            <consortium name="Ensembl"/>
        </authorList>
    </citation>
    <scope>IDENTIFICATION</scope>
</reference>
<proteinExistence type="predicted"/>
<dbReference type="Pfam" id="PF07647">
    <property type="entry name" value="SAM_2"/>
    <property type="match status" value="1"/>
</dbReference>
<dbReference type="Pfam" id="PF00017">
    <property type="entry name" value="SH2"/>
    <property type="match status" value="1"/>
</dbReference>
<evidence type="ECO:0000256" key="9">
    <source>
        <dbReference type="ARBA" id="ARBA00079396"/>
    </source>
</evidence>
<evidence type="ECO:0000256" key="6">
    <source>
        <dbReference type="ARBA" id="ARBA00064703"/>
    </source>
</evidence>
<evidence type="ECO:0000313" key="13">
    <source>
        <dbReference type="Ensembl" id="ENSXETP00000118915"/>
    </source>
</evidence>
<feature type="region of interest" description="Disordered" evidence="11">
    <location>
        <begin position="76"/>
        <end position="235"/>
    </location>
</feature>
<keyword evidence="3" id="KW-0597">Phosphoprotein</keyword>
<feature type="region of interest" description="Disordered" evidence="11">
    <location>
        <begin position="295"/>
        <end position="436"/>
    </location>
</feature>
<dbReference type="GO" id="GO:0005829">
    <property type="term" value="C:cytosol"/>
    <property type="evidence" value="ECO:0007669"/>
    <property type="project" value="UniProtKB-ARBA"/>
</dbReference>
<keyword evidence="4 10" id="KW-0727">SH2 domain</keyword>
<evidence type="ECO:0000259" key="12">
    <source>
        <dbReference type="PROSITE" id="PS50001"/>
    </source>
</evidence>
<dbReference type="SUPFAM" id="SSF47769">
    <property type="entry name" value="SAM/Pointed domain"/>
    <property type="match status" value="1"/>
</dbReference>
<evidence type="ECO:0000256" key="10">
    <source>
        <dbReference type="PROSITE-ProRule" id="PRU00191"/>
    </source>
</evidence>
<dbReference type="Gene3D" id="3.30.505.10">
    <property type="entry name" value="SH2 domain"/>
    <property type="match status" value="1"/>
</dbReference>
<protein>
    <recommendedName>
        <fullName evidence="7">Lymphocyte cytosolic protein 2</fullName>
    </recommendedName>
    <alternativeName>
        <fullName evidence="8">SH2 domain-containing leukocyte protein of 76 kDa</fullName>
    </alternativeName>
    <alternativeName>
        <fullName evidence="9">SLP-76 tyrosine phosphoprotein</fullName>
    </alternativeName>
</protein>
<organism evidence="13">
    <name type="scientific">Xenopus tropicalis</name>
    <name type="common">Western clawed frog</name>
    <name type="synonym">Silurana tropicalis</name>
    <dbReference type="NCBI Taxonomy" id="8364"/>
    <lineage>
        <taxon>Eukaryota</taxon>
        <taxon>Metazoa</taxon>
        <taxon>Chordata</taxon>
        <taxon>Craniata</taxon>
        <taxon>Vertebrata</taxon>
        <taxon>Euteleostomi</taxon>
        <taxon>Amphibia</taxon>
        <taxon>Batrachia</taxon>
        <taxon>Anura</taxon>
        <taxon>Pipoidea</taxon>
        <taxon>Pipidae</taxon>
        <taxon>Xenopodinae</taxon>
        <taxon>Xenopus</taxon>
        <taxon>Silurana</taxon>
    </lineage>
</organism>
<evidence type="ECO:0000256" key="11">
    <source>
        <dbReference type="SAM" id="MobiDB-lite"/>
    </source>
</evidence>
<dbReference type="FunFam" id="1.10.150.50:FF:000051">
    <property type="entry name" value="Lymphocyte cytosolic protein 2"/>
    <property type="match status" value="1"/>
</dbReference>
<dbReference type="Bgee" id="ENSXETG00000032552">
    <property type="expression patterns" value="Expressed in liver and 6 other cell types or tissues"/>
</dbReference>
<feature type="compositionally biased region" description="Pro residues" evidence="11">
    <location>
        <begin position="180"/>
        <end position="193"/>
    </location>
</feature>
<dbReference type="FunCoup" id="A0A803KET6">
    <property type="interactions" value="680"/>
</dbReference>
<feature type="compositionally biased region" description="Polar residues" evidence="11">
    <location>
        <begin position="204"/>
        <end position="217"/>
    </location>
</feature>